<proteinExistence type="predicted"/>
<dbReference type="RefSeq" id="WP_072427939.1">
    <property type="nucleotide sequence ID" value="NZ_FPKR01000005.1"/>
</dbReference>
<feature type="transmembrane region" description="Helical" evidence="1">
    <location>
        <begin position="7"/>
        <end position="26"/>
    </location>
</feature>
<keyword evidence="1" id="KW-0472">Membrane</keyword>
<dbReference type="PROSITE" id="PS51257">
    <property type="entry name" value="PROKAR_LIPOPROTEIN"/>
    <property type="match status" value="1"/>
</dbReference>
<reference evidence="2 3" key="1">
    <citation type="submission" date="2016-11" db="EMBL/GenBank/DDBJ databases">
        <authorList>
            <person name="Jaros S."/>
            <person name="Januszkiewicz K."/>
            <person name="Wedrychowicz H."/>
        </authorList>
    </citation>
    <scope>NUCLEOTIDE SEQUENCE [LARGE SCALE GENOMIC DNA]</scope>
    <source>
        <strain evidence="2 3">DSM 18899</strain>
    </source>
</reference>
<dbReference type="OrthoDB" id="8634428at2"/>
<dbReference type="STRING" id="1121279.SAMN02745887_01404"/>
<evidence type="ECO:0000313" key="3">
    <source>
        <dbReference type="Proteomes" id="UP000186513"/>
    </source>
</evidence>
<protein>
    <submittedName>
        <fullName evidence="2">Uncharacterized protein</fullName>
    </submittedName>
</protein>
<feature type="transmembrane region" description="Helical" evidence="1">
    <location>
        <begin position="38"/>
        <end position="60"/>
    </location>
</feature>
<organism evidence="2 3">
    <name type="scientific">Chitinimonas taiwanensis DSM 18899</name>
    <dbReference type="NCBI Taxonomy" id="1121279"/>
    <lineage>
        <taxon>Bacteria</taxon>
        <taxon>Pseudomonadati</taxon>
        <taxon>Pseudomonadota</taxon>
        <taxon>Betaproteobacteria</taxon>
        <taxon>Neisseriales</taxon>
        <taxon>Chitinibacteraceae</taxon>
        <taxon>Chitinimonas</taxon>
    </lineage>
</organism>
<gene>
    <name evidence="2" type="ORF">SAMN02745887_01404</name>
</gene>
<keyword evidence="3" id="KW-1185">Reference proteome</keyword>
<dbReference type="Proteomes" id="UP000186513">
    <property type="component" value="Unassembled WGS sequence"/>
</dbReference>
<keyword evidence="1" id="KW-1133">Transmembrane helix</keyword>
<name>A0A1K2HEM2_9NEIS</name>
<accession>A0A1K2HEM2</accession>
<dbReference type="AlphaFoldDB" id="A0A1K2HEM2"/>
<evidence type="ECO:0000256" key="1">
    <source>
        <dbReference type="SAM" id="Phobius"/>
    </source>
</evidence>
<keyword evidence="1" id="KW-0812">Transmembrane</keyword>
<evidence type="ECO:0000313" key="2">
    <source>
        <dbReference type="EMBL" id="SFZ74961.1"/>
    </source>
</evidence>
<dbReference type="EMBL" id="FPKR01000005">
    <property type="protein sequence ID" value="SFZ74961.1"/>
    <property type="molecule type" value="Genomic_DNA"/>
</dbReference>
<sequence>MAKFLRALLLLALVCACTWAVVIIYWQEIHLAPSMDDVLLYLVALPLTIWITFLVLRWLWRRRAEKRAAAALAPTLGAAEPSSPAAAPAEKLQVVAAVALTPLGEEVAAIVEALKAEPVPPLDAELLDQNGFPLSARRYADLDLGLLPPDWSVDGEQPLPNAQARALALLAALLTRLDQPLAVLAACQQANAPAVPKQKSAELNPAWLGEISAAPEQVKTSYSVPARLQVQLLLEPGMDPALEAPLSSWLTRLLAQQGLNEQQLQIELRSMPAKGLAKHLNALVDEIAPLKQPFAVLLLAAGSTVCQDVIDQGVLLERSQNEAGMHFPGEAAAALLLANTAFALPDAKALAQLGLSDLAESDPLARTRPHAAKALPALLERLTGRQSLPGELAWVCSGLSLGPEAVEFAPLLTVAQASIQVDEALHLRGAMGDAGLAGRLASFALASQTVAEQGKAALLVLNDGLQERGLCLLDVVPEPAQADAAAASA</sequence>